<dbReference type="Gene3D" id="3.40.50.2000">
    <property type="entry name" value="Glycogen Phosphorylase B"/>
    <property type="match status" value="2"/>
</dbReference>
<dbReference type="GO" id="GO:0009103">
    <property type="term" value="P:lipopolysaccharide biosynthetic process"/>
    <property type="evidence" value="ECO:0007669"/>
    <property type="project" value="TreeGrafter"/>
</dbReference>
<dbReference type="GO" id="GO:0102710">
    <property type="term" value="F:D-inositol-3-phosphate glycosyltransferase activity"/>
    <property type="evidence" value="ECO:0007669"/>
    <property type="project" value="UniProtKB-EC"/>
</dbReference>
<evidence type="ECO:0000259" key="2">
    <source>
        <dbReference type="Pfam" id="PF00534"/>
    </source>
</evidence>
<dbReference type="AlphaFoldDB" id="A0A172WZZ2"/>
<keyword evidence="3" id="KW-0328">Glycosyltransferase</keyword>
<evidence type="ECO:0000313" key="3">
    <source>
        <dbReference type="EMBL" id="ANF29937.1"/>
    </source>
</evidence>
<keyword evidence="1 3" id="KW-0808">Transferase</keyword>
<name>A0A172WZZ2_HAFAL</name>
<evidence type="ECO:0000256" key="1">
    <source>
        <dbReference type="ARBA" id="ARBA00022679"/>
    </source>
</evidence>
<gene>
    <name evidence="3" type="primary">mshA</name>
</gene>
<dbReference type="InterPro" id="IPR001296">
    <property type="entry name" value="Glyco_trans_1"/>
</dbReference>
<sequence>MRIFILATAATEGGALSILKDYLSLVHEDGNDYTICVNENIKGTIQEGRNFSFIFVDTKSWVKRLTFDFFKIKTLINQHDCDVCINFQNIPVKTNAIQIVYVHQPIPFSNVQFPLNSLDNIKLWLYKIFYGKMINFNKSYAEHFIVQTEWMKNALCEQNIAKCSNISIIRPEVSILQSVIKKPSEYVCDNIFFYPAARYSYKNHTIVIKAMGLLGSRFLQENSVKVVFTLNASEVPELIQEAKLLGVEDFIEYTGQLTREEVMRLYSDSKALVFPSRLETFGMPLAEAAMFNIPIIVSDELYSKEVLNGYKYAVYCDSLDSTEWANAIKHVLTIKCEESQVEFKVKSKWSDVYAIINNLLSD</sequence>
<reference evidence="3" key="1">
    <citation type="journal article" date="2016" name="PLoS ONE">
        <title>Genetic Diversity of O-Antigens in Hafnia alvei and the Development of a Suspension Array for Serotype Detection.</title>
        <authorList>
            <person name="Duan Z."/>
            <person name="Niedziela T."/>
            <person name="Lugowski C."/>
            <person name="Cao B."/>
            <person name="Wang T."/>
            <person name="Xu L."/>
            <person name="Yang B."/>
            <person name="Liu B."/>
            <person name="Wang L."/>
        </authorList>
    </citation>
    <scope>NUCLEOTIDE SEQUENCE</scope>
    <source>
        <strain evidence="3">PCM1194</strain>
    </source>
</reference>
<proteinExistence type="predicted"/>
<dbReference type="EMBL" id="KX117081">
    <property type="protein sequence ID" value="ANF29937.1"/>
    <property type="molecule type" value="Genomic_DNA"/>
</dbReference>
<dbReference type="EC" id="2.4.1.250" evidence="3"/>
<feature type="domain" description="Glycosyl transferase family 1" evidence="2">
    <location>
        <begin position="184"/>
        <end position="339"/>
    </location>
</feature>
<dbReference type="SUPFAM" id="SSF53756">
    <property type="entry name" value="UDP-Glycosyltransferase/glycogen phosphorylase"/>
    <property type="match status" value="1"/>
</dbReference>
<accession>A0A172WZZ2</accession>
<protein>
    <submittedName>
        <fullName evidence="3">D-inositol 3-phosphate glycosyltransferase</fullName>
        <ecNumber evidence="3">2.4.1.250</ecNumber>
    </submittedName>
</protein>
<organism evidence="3">
    <name type="scientific">Hafnia alvei</name>
    <dbReference type="NCBI Taxonomy" id="569"/>
    <lineage>
        <taxon>Bacteria</taxon>
        <taxon>Pseudomonadati</taxon>
        <taxon>Pseudomonadota</taxon>
        <taxon>Gammaproteobacteria</taxon>
        <taxon>Enterobacterales</taxon>
        <taxon>Hafniaceae</taxon>
        <taxon>Hafnia</taxon>
    </lineage>
</organism>
<dbReference type="Pfam" id="PF00534">
    <property type="entry name" value="Glycos_transf_1"/>
    <property type="match status" value="1"/>
</dbReference>
<dbReference type="PANTHER" id="PTHR46401:SF2">
    <property type="entry name" value="GLYCOSYLTRANSFERASE WBBK-RELATED"/>
    <property type="match status" value="1"/>
</dbReference>
<dbReference type="PANTHER" id="PTHR46401">
    <property type="entry name" value="GLYCOSYLTRANSFERASE WBBK-RELATED"/>
    <property type="match status" value="1"/>
</dbReference>